<reference evidence="1" key="1">
    <citation type="submission" date="2023-03" db="EMBL/GenBank/DDBJ databases">
        <title>Andean soil-derived lignocellulolytic bacterial consortium as a source of novel taxa and putative plastic-active enzymes.</title>
        <authorList>
            <person name="Diaz-Garcia L."/>
            <person name="Chuvochina M."/>
            <person name="Feuerriegel G."/>
            <person name="Bunk B."/>
            <person name="Sproer C."/>
            <person name="Streit W.R."/>
            <person name="Rodriguez L.M."/>
            <person name="Overmann J."/>
            <person name="Jimenez D.J."/>
        </authorList>
    </citation>
    <scope>NUCLEOTIDE SEQUENCE</scope>
    <source>
        <strain evidence="1">MAG 833</strain>
    </source>
</reference>
<proteinExistence type="predicted"/>
<dbReference type="Gene3D" id="1.10.8.60">
    <property type="match status" value="1"/>
</dbReference>
<dbReference type="PANTHER" id="PTHR30050:SF5">
    <property type="entry name" value="DNAA REGULATORY INACTIVATOR HDA"/>
    <property type="match status" value="1"/>
</dbReference>
<gene>
    <name evidence="1" type="ORF">P0Y50_14060</name>
</gene>
<dbReference type="GO" id="GO:0005886">
    <property type="term" value="C:plasma membrane"/>
    <property type="evidence" value="ECO:0007669"/>
    <property type="project" value="TreeGrafter"/>
</dbReference>
<dbReference type="Gene3D" id="3.40.50.300">
    <property type="entry name" value="P-loop containing nucleotide triphosphate hydrolases"/>
    <property type="match status" value="1"/>
</dbReference>
<dbReference type="InterPro" id="IPR027417">
    <property type="entry name" value="P-loop_NTPase"/>
</dbReference>
<name>A0AAJ5X001_9CAUL</name>
<dbReference type="PANTHER" id="PTHR30050">
    <property type="entry name" value="CHROMOSOMAL REPLICATION INITIATOR PROTEIN DNAA"/>
    <property type="match status" value="1"/>
</dbReference>
<sequence>MTALSAPSRPTAEQLRLPLERHAVGQAFVVSDSNAEAAAVLARWPDGVGTVLALHGPAGSGKSRLAADWAERVGASPLTGAEAALIDPQELEGRPVLLDDADQADDESLFHLINLANAGGGALLLVSRPAPRQWSVALPDLRSRLDAMRSVAVQPPDDAVLSAILRARFSERSITPADEVIDYLVRRLDRSGDAAAQVVERLDALHRPVTRVLARQVLDGLDAP</sequence>
<dbReference type="GO" id="GO:0003688">
    <property type="term" value="F:DNA replication origin binding"/>
    <property type="evidence" value="ECO:0007669"/>
    <property type="project" value="TreeGrafter"/>
</dbReference>
<evidence type="ECO:0000313" key="2">
    <source>
        <dbReference type="Proteomes" id="UP001213664"/>
    </source>
</evidence>
<dbReference type="AlphaFoldDB" id="A0AAJ5X001"/>
<dbReference type="SUPFAM" id="SSF52540">
    <property type="entry name" value="P-loop containing nucleoside triphosphate hydrolases"/>
    <property type="match status" value="1"/>
</dbReference>
<evidence type="ECO:0000313" key="1">
    <source>
        <dbReference type="EMBL" id="WEK39642.1"/>
    </source>
</evidence>
<dbReference type="EMBL" id="CP119326">
    <property type="protein sequence ID" value="WEK39642.1"/>
    <property type="molecule type" value="Genomic_DNA"/>
</dbReference>
<organism evidence="1 2">
    <name type="scientific">Candidatus Brevundimonas colombiensis</name>
    <dbReference type="NCBI Taxonomy" id="3121376"/>
    <lineage>
        <taxon>Bacteria</taxon>
        <taxon>Pseudomonadati</taxon>
        <taxon>Pseudomonadota</taxon>
        <taxon>Alphaproteobacteria</taxon>
        <taxon>Caulobacterales</taxon>
        <taxon>Caulobacteraceae</taxon>
        <taxon>Brevundimonas</taxon>
    </lineage>
</organism>
<protein>
    <submittedName>
        <fullName evidence="1">DnaA/Hda family protein</fullName>
    </submittedName>
</protein>
<dbReference type="GO" id="GO:0006270">
    <property type="term" value="P:DNA replication initiation"/>
    <property type="evidence" value="ECO:0007669"/>
    <property type="project" value="TreeGrafter"/>
</dbReference>
<dbReference type="Proteomes" id="UP001213664">
    <property type="component" value="Chromosome"/>
</dbReference>
<accession>A0AAJ5X001</accession>